<dbReference type="PROSITE" id="PS50005">
    <property type="entry name" value="TPR"/>
    <property type="match status" value="8"/>
</dbReference>
<evidence type="ECO:0000256" key="2">
    <source>
        <dbReference type="ARBA" id="ARBA00022737"/>
    </source>
</evidence>
<feature type="repeat" description="TPR" evidence="4">
    <location>
        <begin position="469"/>
        <end position="502"/>
    </location>
</feature>
<feature type="repeat" description="TPR" evidence="4">
    <location>
        <begin position="265"/>
        <end position="298"/>
    </location>
</feature>
<evidence type="ECO:0000259" key="5">
    <source>
        <dbReference type="Pfam" id="PF13369"/>
    </source>
</evidence>
<dbReference type="PROSITE" id="PS50293">
    <property type="entry name" value="TPR_REGION"/>
    <property type="match status" value="3"/>
</dbReference>
<dbReference type="AlphaFoldDB" id="A0A533Q7Y1"/>
<feature type="repeat" description="TPR" evidence="4">
    <location>
        <begin position="299"/>
        <end position="332"/>
    </location>
</feature>
<feature type="repeat" description="TPR" evidence="4">
    <location>
        <begin position="435"/>
        <end position="468"/>
    </location>
</feature>
<organism evidence="6 7">
    <name type="scientific">Candidatus Jettenia ecosi</name>
    <dbReference type="NCBI Taxonomy" id="2494326"/>
    <lineage>
        <taxon>Bacteria</taxon>
        <taxon>Pseudomonadati</taxon>
        <taxon>Planctomycetota</taxon>
        <taxon>Candidatus Brocadiia</taxon>
        <taxon>Candidatus Brocadiales</taxon>
        <taxon>Candidatus Brocadiaceae</taxon>
        <taxon>Candidatus Jettenia</taxon>
    </lineage>
</organism>
<reference evidence="6 7" key="1">
    <citation type="submission" date="2019-04" db="EMBL/GenBank/DDBJ databases">
        <title>Genome of a novel bacterium Candidatus Jettenia ecosi reconstructed from metagenome of an anammox bioreactor.</title>
        <authorList>
            <person name="Mardanov A.V."/>
            <person name="Beletsky A.V."/>
            <person name="Ravin N.V."/>
            <person name="Botchkova E.A."/>
            <person name="Litti Y.V."/>
            <person name="Nozhevnikova A.N."/>
        </authorList>
    </citation>
    <scope>NUCLEOTIDE SEQUENCE [LARGE SCALE GENOMIC DNA]</scope>
    <source>
        <strain evidence="6">J2</strain>
    </source>
</reference>
<dbReference type="SMART" id="SM00028">
    <property type="entry name" value="TPR"/>
    <property type="match status" value="9"/>
</dbReference>
<sequence length="553" mass="63428">MKRQPQITQIKNVNNFFILLVKNLCICAICGFKCFFTSLDFTSSDLLADGLEAKPVWEMSTREASLARIVLKIAQESYPEIDREQYIEKLNTIIKNIKTVLNDEKEPEKIIKTINSILFKELKFQYVQKGGLEYISLHKVLDTRVGNCEGLSILYLCIAEELHLPIYGVSVPEHIFVRYDDGDFRKNIEIGYEGMATPDSYYVNMPGKRISQMSIKKGYYLKNLTMDEVIANIYLNRSIIQKEKGNIENALKDVNRAIELHRNDAVAYCNRGVIYEKTGNVEYAIYDYNKSIDLNPDYAPAYYNRGSLYASMEKLDKAIIDYSMAVSLDPNSILSYYNRGIAFKMVGRVDLSIEDLSKVISLDHTFAAAYAHRGLAYAESCESEKAMSDFNKALEIDPNHAETYMKRGILHADLQRFDDAIKDLTTFIQCVPNNAFVYYIRAKAYRGKGEIEKSMADYDRVVELNPGMAGVYYERGQIKNQLEKPHEALMDFNASLELFPYNPLAYLHRGNTFKKLGEMKNALRDYLAYLKLNPNAPDAEEIKREIEEIKTNL</sequence>
<dbReference type="Gene3D" id="1.25.40.10">
    <property type="entry name" value="Tetratricopeptide repeat domain"/>
    <property type="match status" value="4"/>
</dbReference>
<feature type="repeat" description="TPR" evidence="4">
    <location>
        <begin position="503"/>
        <end position="536"/>
    </location>
</feature>
<dbReference type="Proteomes" id="UP000319783">
    <property type="component" value="Unassembled WGS sequence"/>
</dbReference>
<dbReference type="Pfam" id="PF00515">
    <property type="entry name" value="TPR_1"/>
    <property type="match status" value="3"/>
</dbReference>
<dbReference type="Pfam" id="PF13181">
    <property type="entry name" value="TPR_8"/>
    <property type="match status" value="4"/>
</dbReference>
<evidence type="ECO:0000256" key="4">
    <source>
        <dbReference type="PROSITE-ProRule" id="PRU00339"/>
    </source>
</evidence>
<accession>A0A533Q7Y1</accession>
<dbReference type="InterPro" id="IPR019734">
    <property type="entry name" value="TPR_rpt"/>
</dbReference>
<protein>
    <submittedName>
        <fullName evidence="6">TPR domain protein</fullName>
    </submittedName>
</protein>
<gene>
    <name evidence="6" type="ORF">JETT_2981</name>
</gene>
<name>A0A533Q7Y1_9BACT</name>
<dbReference type="InterPro" id="IPR050498">
    <property type="entry name" value="Ycf3"/>
</dbReference>
<dbReference type="InterPro" id="IPR032698">
    <property type="entry name" value="SirB1_N"/>
</dbReference>
<feature type="repeat" description="TPR" evidence="4">
    <location>
        <begin position="401"/>
        <end position="434"/>
    </location>
</feature>
<evidence type="ECO:0000313" key="7">
    <source>
        <dbReference type="Proteomes" id="UP000319783"/>
    </source>
</evidence>
<keyword evidence="2" id="KW-0677">Repeat</keyword>
<evidence type="ECO:0000256" key="1">
    <source>
        <dbReference type="ARBA" id="ARBA00007100"/>
    </source>
</evidence>
<proteinExistence type="inferred from homology"/>
<dbReference type="Pfam" id="PF13369">
    <property type="entry name" value="Transglut_core2"/>
    <property type="match status" value="1"/>
</dbReference>
<feature type="repeat" description="TPR" evidence="4">
    <location>
        <begin position="367"/>
        <end position="400"/>
    </location>
</feature>
<dbReference type="InterPro" id="IPR011990">
    <property type="entry name" value="TPR-like_helical_dom_sf"/>
</dbReference>
<comment type="similarity">
    <text evidence="1">Belongs to the UPF0162 family.</text>
</comment>
<feature type="repeat" description="TPR" evidence="4">
    <location>
        <begin position="231"/>
        <end position="264"/>
    </location>
</feature>
<comment type="caution">
    <text evidence="6">The sequence shown here is derived from an EMBL/GenBank/DDBJ whole genome shotgun (WGS) entry which is preliminary data.</text>
</comment>
<feature type="domain" description="Protein SirB1 N-terminal" evidence="5">
    <location>
        <begin position="85"/>
        <end position="181"/>
    </location>
</feature>
<dbReference type="PANTHER" id="PTHR44858">
    <property type="entry name" value="TETRATRICOPEPTIDE REPEAT PROTEIN 6"/>
    <property type="match status" value="1"/>
</dbReference>
<dbReference type="EMBL" id="SULG01000082">
    <property type="protein sequence ID" value="TLD40752.1"/>
    <property type="molecule type" value="Genomic_DNA"/>
</dbReference>
<evidence type="ECO:0000256" key="3">
    <source>
        <dbReference type="ARBA" id="ARBA00022803"/>
    </source>
</evidence>
<dbReference type="PANTHER" id="PTHR44858:SF1">
    <property type="entry name" value="UDP-N-ACETYLGLUCOSAMINE--PEPTIDE N-ACETYLGLUCOSAMINYLTRANSFERASE SPINDLY-RELATED"/>
    <property type="match status" value="1"/>
</dbReference>
<keyword evidence="3 4" id="KW-0802">TPR repeat</keyword>
<dbReference type="SUPFAM" id="SSF48452">
    <property type="entry name" value="TPR-like"/>
    <property type="match status" value="1"/>
</dbReference>
<evidence type="ECO:0000313" key="6">
    <source>
        <dbReference type="EMBL" id="TLD40752.1"/>
    </source>
</evidence>